<dbReference type="InterPro" id="IPR050367">
    <property type="entry name" value="APC_superfamily"/>
</dbReference>
<comment type="subcellular location">
    <subcellularLocation>
        <location evidence="1">Cell membrane</location>
        <topology evidence="1">Multi-pass membrane protein</topology>
    </subcellularLocation>
</comment>
<dbReference type="Pfam" id="PF13520">
    <property type="entry name" value="AA_permease_2"/>
    <property type="match status" value="1"/>
</dbReference>
<keyword evidence="7 10" id="KW-1133">Transmembrane helix</keyword>
<dbReference type="NCBIfam" id="TIGR03810">
    <property type="entry name" value="arg_ornith_anti"/>
    <property type="match status" value="1"/>
</dbReference>
<evidence type="ECO:0000256" key="8">
    <source>
        <dbReference type="ARBA" id="ARBA00023136"/>
    </source>
</evidence>
<gene>
    <name evidence="11" type="primary">arcD</name>
    <name evidence="11" type="ORF">BURPS1710A_2437</name>
</gene>
<dbReference type="GO" id="GO:1903826">
    <property type="term" value="P:L-arginine transmembrane transport"/>
    <property type="evidence" value="ECO:0007669"/>
    <property type="project" value="InterPro"/>
</dbReference>
<dbReference type="Proteomes" id="UP000001812">
    <property type="component" value="Chromosome I"/>
</dbReference>
<feature type="transmembrane region" description="Helical" evidence="10">
    <location>
        <begin position="182"/>
        <end position="207"/>
    </location>
</feature>
<name>A0A0E1W5B7_BURPE</name>
<dbReference type="GO" id="GO:0006527">
    <property type="term" value="P:L-arginine catabolic process"/>
    <property type="evidence" value="ECO:0007669"/>
    <property type="project" value="UniProtKB-UniRule"/>
</dbReference>
<keyword evidence="4" id="KW-1003">Cell membrane</keyword>
<comment type="similarity">
    <text evidence="2">Belongs to the amino acid-polyamine-organocation (APC) superfamily. Basic amino acid/polyamine antiporter (APA) (TC 2.A.3.2) family.</text>
</comment>
<dbReference type="PANTHER" id="PTHR42770:SF4">
    <property type="entry name" value="ARGININE_ORNITHINE ANTIPORTER-RELATED"/>
    <property type="match status" value="1"/>
</dbReference>
<feature type="transmembrane region" description="Helical" evidence="10">
    <location>
        <begin position="41"/>
        <end position="60"/>
    </location>
</feature>
<feature type="transmembrane region" description="Helical" evidence="10">
    <location>
        <begin position="388"/>
        <end position="409"/>
    </location>
</feature>
<keyword evidence="3" id="KW-0813">Transport</keyword>
<feature type="transmembrane region" description="Helical" evidence="10">
    <location>
        <begin position="265"/>
        <end position="287"/>
    </location>
</feature>
<dbReference type="PIRSF" id="PIRSF006060">
    <property type="entry name" value="AA_transporter"/>
    <property type="match status" value="1"/>
</dbReference>
<dbReference type="InterPro" id="IPR022461">
    <property type="entry name" value="Arg/Orn_antiprt_ArcD"/>
</dbReference>
<keyword evidence="6" id="KW-0029">Amino-acid transport</keyword>
<evidence type="ECO:0000256" key="4">
    <source>
        <dbReference type="ARBA" id="ARBA00022475"/>
    </source>
</evidence>
<organism evidence="11">
    <name type="scientific">Burkholderia pseudomallei 1710a</name>
    <dbReference type="NCBI Taxonomy" id="320371"/>
    <lineage>
        <taxon>Bacteria</taxon>
        <taxon>Pseudomonadati</taxon>
        <taxon>Pseudomonadota</taxon>
        <taxon>Betaproteobacteria</taxon>
        <taxon>Burkholderiales</taxon>
        <taxon>Burkholderiaceae</taxon>
        <taxon>Burkholderia</taxon>
        <taxon>pseudomallei group</taxon>
    </lineage>
</organism>
<feature type="transmembrane region" description="Helical" evidence="10">
    <location>
        <begin position="72"/>
        <end position="91"/>
    </location>
</feature>
<feature type="transmembrane region" description="Helical" evidence="10">
    <location>
        <begin position="307"/>
        <end position="340"/>
    </location>
</feature>
<sequence length="506" mass="54283">MREARVRAAFLHVPAYEENIMAEVTQEQGVAAKSAANKLRLGALTALVVGSMIGGGIFSLPQNMAATAEAGAILIGWAITAIGMLTLAFVFQTLANRKPQLDGGVYAYAQAGFGDYMGFSSAWGYWISAWLGNVGYFVLLFSTLGYFFPVFGEGNTPAAIAGASVLLWAVHFLVLRGIREAAFVNLVTTVAKIVPLVVFILIGFFAFKLDVFRTDIWGRANPSLGSVMNQVRNMMLVTVWVFIGIEGASIFSARAEKRSDVGRATVIGFVGVLLALVLVNVLSLGIMTQPQLAKLQNPSMAAVLEHVVGHWGAVLISVGLVVSLAGALLSWVLLCAEIMFSAAKDRTMPAFLRKENANHVPANALWLTNAMVQVFLLITLFSQSTYLSLIYLATSMILIPYFWSAAYALLIAVRGETYEGDARARRKDLFVAALAVLYAVWLLYAGGLKYLLLSALLYAPGALFFAKAKRELGKPVFTAAEKLIFAAAAAAALAAAYALHSGLITL</sequence>
<dbReference type="AlphaFoldDB" id="A0A0E1W5B7"/>
<dbReference type="PANTHER" id="PTHR42770">
    <property type="entry name" value="AMINO ACID TRANSPORTER-RELATED"/>
    <property type="match status" value="1"/>
</dbReference>
<evidence type="ECO:0000256" key="5">
    <source>
        <dbReference type="ARBA" id="ARBA00022692"/>
    </source>
</evidence>
<dbReference type="GO" id="GO:0043858">
    <property type="term" value="F:arginine:ornithine antiporter activity"/>
    <property type="evidence" value="ECO:0007669"/>
    <property type="project" value="UniProtKB-UniRule"/>
</dbReference>
<feature type="transmembrane region" description="Helical" evidence="10">
    <location>
        <begin position="360"/>
        <end position="382"/>
    </location>
</feature>
<proteinExistence type="inferred from homology"/>
<dbReference type="HOGENOM" id="CLU_007946_1_2_4"/>
<evidence type="ECO:0000256" key="6">
    <source>
        <dbReference type="ARBA" id="ARBA00022970"/>
    </source>
</evidence>
<evidence type="ECO:0000256" key="2">
    <source>
        <dbReference type="ARBA" id="ARBA00008220"/>
    </source>
</evidence>
<evidence type="ECO:0000256" key="9">
    <source>
        <dbReference type="NCBIfam" id="TIGR03810"/>
    </source>
</evidence>
<evidence type="ECO:0000256" key="1">
    <source>
        <dbReference type="ARBA" id="ARBA00004651"/>
    </source>
</evidence>
<dbReference type="InterPro" id="IPR004754">
    <property type="entry name" value="Amino_acid_antiprt"/>
</dbReference>
<evidence type="ECO:0000313" key="11">
    <source>
        <dbReference type="EMBL" id="EET07481.1"/>
    </source>
</evidence>
<feature type="transmembrane region" description="Helical" evidence="10">
    <location>
        <begin position="480"/>
        <end position="499"/>
    </location>
</feature>
<protein>
    <recommendedName>
        <fullName evidence="9">Arginine-ornithine antiporter</fullName>
    </recommendedName>
</protein>
<dbReference type="InterPro" id="IPR002293">
    <property type="entry name" value="AA/rel_permease1"/>
</dbReference>
<feature type="transmembrane region" description="Helical" evidence="10">
    <location>
        <begin position="123"/>
        <end position="148"/>
    </location>
</feature>
<dbReference type="EMBL" id="CM000832">
    <property type="protein sequence ID" value="EET07481.1"/>
    <property type="molecule type" value="Genomic_DNA"/>
</dbReference>
<evidence type="ECO:0000256" key="10">
    <source>
        <dbReference type="SAM" id="Phobius"/>
    </source>
</evidence>
<dbReference type="GO" id="GO:0005886">
    <property type="term" value="C:plasma membrane"/>
    <property type="evidence" value="ECO:0007669"/>
    <property type="project" value="UniProtKB-SubCell"/>
</dbReference>
<feature type="transmembrane region" description="Helical" evidence="10">
    <location>
        <begin position="234"/>
        <end position="253"/>
    </location>
</feature>
<feature type="transmembrane region" description="Helical" evidence="10">
    <location>
        <begin position="154"/>
        <end position="175"/>
    </location>
</feature>
<accession>A0A0E1W5B7</accession>
<keyword evidence="5 10" id="KW-0812">Transmembrane</keyword>
<feature type="transmembrane region" description="Helical" evidence="10">
    <location>
        <begin position="429"/>
        <end position="444"/>
    </location>
</feature>
<reference evidence="11" key="1">
    <citation type="submission" date="2009-05" db="EMBL/GenBank/DDBJ databases">
        <authorList>
            <person name="Harkins D.M."/>
            <person name="DeShazer D."/>
            <person name="Woods D.E."/>
            <person name="Brinkac L.M."/>
            <person name="Brown K.A."/>
            <person name="Hung G.C."/>
            <person name="Tuanyok A."/>
            <person name="Zhang B."/>
            <person name="Nierman W.C."/>
        </authorList>
    </citation>
    <scope>NUCLEOTIDE SEQUENCE [LARGE SCALE GENOMIC DNA]</scope>
    <source>
        <strain evidence="11">1710a</strain>
    </source>
</reference>
<dbReference type="NCBIfam" id="TIGR00905">
    <property type="entry name" value="2A0302"/>
    <property type="match status" value="1"/>
</dbReference>
<evidence type="ECO:0000256" key="3">
    <source>
        <dbReference type="ARBA" id="ARBA00022448"/>
    </source>
</evidence>
<evidence type="ECO:0000256" key="7">
    <source>
        <dbReference type="ARBA" id="ARBA00022989"/>
    </source>
</evidence>
<keyword evidence="8 10" id="KW-0472">Membrane</keyword>
<dbReference type="Gene3D" id="1.20.1740.10">
    <property type="entry name" value="Amino acid/polyamine transporter I"/>
    <property type="match status" value="1"/>
</dbReference>